<evidence type="ECO:0000256" key="20">
    <source>
        <dbReference type="ARBA" id="ARBA00051126"/>
    </source>
</evidence>
<proteinExistence type="inferred from homology"/>
<feature type="compositionally biased region" description="Polar residues" evidence="26">
    <location>
        <begin position="23"/>
        <end position="38"/>
    </location>
</feature>
<dbReference type="GO" id="GO:0008270">
    <property type="term" value="F:zinc ion binding"/>
    <property type="evidence" value="ECO:0007669"/>
    <property type="project" value="UniProtKB-KW"/>
</dbReference>
<feature type="domain" description="SWIRM" evidence="27">
    <location>
        <begin position="238"/>
        <end position="336"/>
    </location>
</feature>
<keyword evidence="7" id="KW-0217">Developmental protein</keyword>
<evidence type="ECO:0000256" key="24">
    <source>
        <dbReference type="PIRSR" id="PIRSR601613-1"/>
    </source>
</evidence>
<evidence type="ECO:0000256" key="22">
    <source>
        <dbReference type="ARBA" id="ARBA00053130"/>
    </source>
</evidence>
<dbReference type="InterPro" id="IPR050281">
    <property type="entry name" value="Flavin_monoamine_oxidase"/>
</dbReference>
<evidence type="ECO:0000313" key="30">
    <source>
        <dbReference type="Proteomes" id="UP000518266"/>
    </source>
</evidence>
<keyword evidence="13 25" id="KW-0274">FAD</keyword>
<dbReference type="GO" id="GO:0005634">
    <property type="term" value="C:nucleus"/>
    <property type="evidence" value="ECO:0007669"/>
    <property type="project" value="UniProtKB-SubCell"/>
</dbReference>
<organism evidence="29 30">
    <name type="scientific">Dissostichus mawsoni</name>
    <name type="common">Antarctic cod</name>
    <dbReference type="NCBI Taxonomy" id="36200"/>
    <lineage>
        <taxon>Eukaryota</taxon>
        <taxon>Metazoa</taxon>
        <taxon>Chordata</taxon>
        <taxon>Craniata</taxon>
        <taxon>Vertebrata</taxon>
        <taxon>Euteleostomi</taxon>
        <taxon>Actinopterygii</taxon>
        <taxon>Neopterygii</taxon>
        <taxon>Teleostei</taxon>
        <taxon>Neoteleostei</taxon>
        <taxon>Acanthomorphata</taxon>
        <taxon>Eupercaria</taxon>
        <taxon>Perciformes</taxon>
        <taxon>Notothenioidei</taxon>
        <taxon>Nototheniidae</taxon>
        <taxon>Dissostichus</taxon>
    </lineage>
</organism>
<dbReference type="PANTHER" id="PTHR10742">
    <property type="entry name" value="FLAVIN MONOAMINE OXIDASE"/>
    <property type="match status" value="1"/>
</dbReference>
<dbReference type="SUPFAM" id="SSF51905">
    <property type="entry name" value="FAD/NAD(P)-binding domain"/>
    <property type="match status" value="1"/>
</dbReference>
<evidence type="ECO:0000256" key="25">
    <source>
        <dbReference type="RuleBase" id="RU362067"/>
    </source>
</evidence>
<keyword evidence="30" id="KW-1185">Reference proteome</keyword>
<evidence type="ECO:0000256" key="23">
    <source>
        <dbReference type="ARBA" id="ARBA00065941"/>
    </source>
</evidence>
<evidence type="ECO:0000256" key="17">
    <source>
        <dbReference type="ARBA" id="ARBA00023015"/>
    </source>
</evidence>
<dbReference type="SUPFAM" id="SSF54373">
    <property type="entry name" value="FAD-linked reductases, C-terminal domain"/>
    <property type="match status" value="1"/>
</dbReference>
<comment type="function">
    <text evidence="22">Histone demethylase that demethylates 'Lys-4' of histone H3, a specific tag for epigenetic transcriptional activation, thereby acting as a corepressor. Required for de novo DNA methylation of a subset of imprinted genes during oogenesis. Acts by oxidizing the substrate by FAD to generate the corresponding imine that is subsequently hydrolyzed. Demethylates both mono- and di-methylated 'Lys-4' of histone H3. Has no effect on tri-methylated 'Lys-4', mono-, di- or tri-methylated 'Lys-9', mono-, di- or tri-methylated 'Lys-27', mono-, di- or tri-methylated 'Lys-36' of histone H3, or on mono-, di- or tri-methylated 'Lys-20' of histone H4. Alone, it is unable to demethylate H3K4me on nucleosomes and requires the presence of GLYR1 to achieve such activity, they form a multifunctional enzyme complex that modifies transcribed chromatin and facilitates Pol II transcription through nucleosomes.</text>
</comment>
<feature type="binding site" evidence="24">
    <location>
        <position position="354"/>
    </location>
    <ligand>
        <name>FAD</name>
        <dbReference type="ChEBI" id="CHEBI:57692"/>
    </ligand>
</feature>
<evidence type="ECO:0000256" key="14">
    <source>
        <dbReference type="ARBA" id="ARBA00022833"/>
    </source>
</evidence>
<sequence length="771" mass="87053">MLSDADYSGNASGARRGKKRSSGESPGDSQTLRSSGRQINVRVKRTNNPPPGQSKRKATDTEEEDDQSEKKYRNHKDGYEIFASWKKVWTSNGKSEPSLKAFMADQQLPFWVQCTKPDCRKWRQLTKEIQLTSSLAASYRCGMKFNNIKSEGPDHCSQPEDLRVAEVMDSWWHSMLILPPLFKESPASPFLTAYYPDCVGMSPSGCPSNTSLSELRADHCRAVQPQSLCPYFQPFYQPNECGKALCVRPDMMELDELYEFPEFSRDPTMYLALRNLILASWHKNCKEVLTSQKCALHIIVRGLVRVRCVQEMDRVLHFMTRKGLINTGVLAVKTPLLPERHYTKNVIIVGAGASGLAAARQLQNFGTQVTSRGAQIVNGCVNNPIALMSEQMGIKMHKLGERCDLFQEGGQVTDPAIDKRMDFHFNAILDVVSEWRKDKSQNQDTPLREKIKEVKKNFLQESGIQFSELEEKVLQFHLSNLEFACGSTLDQVWETHIMFIMLSIGRSWDHNEFFAQFSGDHTLLTKGYSALLHKLADGLDIRTKCPVQAIEYSGDVVKVTSSNGSQWTAQKVLVTVPLTLLQKNMIQFNPPLPDRKLKAIHSLGAGIIEKIALQFPYRFWDNRIQGADYFGHIPPSPDKRGMFSVFYDMEPQGKQAVLMSVITGEAVAAVRDMEDKQVVDECMKVLRELFKEQEVPEPVHFFVTHWTKDMWSQMSYSFVKTGGSGEAYDILAEDVQGKVFFAGEATNRHFPQTVTGAYLSGVREASKMAAL</sequence>
<gene>
    <name evidence="29" type="ORF">F7725_025461</name>
</gene>
<comment type="cofactor">
    <cofactor evidence="1">
        <name>Zn(2+)</name>
        <dbReference type="ChEBI" id="CHEBI:29105"/>
    </cofactor>
</comment>
<keyword evidence="12" id="KW-0863">Zinc-finger</keyword>
<evidence type="ECO:0000256" key="8">
    <source>
        <dbReference type="ARBA" id="ARBA00022491"/>
    </source>
</evidence>
<dbReference type="PROSITE" id="PS51050">
    <property type="entry name" value="ZF_CW"/>
    <property type="match status" value="1"/>
</dbReference>
<dbReference type="PANTHER" id="PTHR10742:SF410">
    <property type="entry name" value="LYSINE-SPECIFIC HISTONE DEMETHYLASE 2"/>
    <property type="match status" value="1"/>
</dbReference>
<keyword evidence="11" id="KW-0479">Metal-binding</keyword>
<keyword evidence="8" id="KW-0678">Repressor</keyword>
<dbReference type="FunFam" id="1.10.10.10:FF:000232">
    <property type="entry name" value="lysine-specific histone demethylase 1B"/>
    <property type="match status" value="1"/>
</dbReference>
<dbReference type="GO" id="GO:0140682">
    <property type="term" value="F:FAD-dependent H3K4me/H3K4me3 demethylase activity"/>
    <property type="evidence" value="ECO:0007669"/>
    <property type="project" value="UniProtKB-EC"/>
</dbReference>
<evidence type="ECO:0000256" key="7">
    <source>
        <dbReference type="ARBA" id="ARBA00022473"/>
    </source>
</evidence>
<keyword evidence="17" id="KW-0805">Transcription regulation</keyword>
<keyword evidence="18" id="KW-0804">Transcription</keyword>
<dbReference type="Gene3D" id="3.90.660.10">
    <property type="match status" value="1"/>
</dbReference>
<evidence type="ECO:0000256" key="26">
    <source>
        <dbReference type="SAM" id="MobiDB-lite"/>
    </source>
</evidence>
<evidence type="ECO:0000256" key="1">
    <source>
        <dbReference type="ARBA" id="ARBA00001947"/>
    </source>
</evidence>
<comment type="subcellular location">
    <subcellularLocation>
        <location evidence="4">Chromosome</location>
    </subcellularLocation>
    <subcellularLocation>
        <location evidence="3">Nucleus</location>
    </subcellularLocation>
</comment>
<evidence type="ECO:0000256" key="2">
    <source>
        <dbReference type="ARBA" id="ARBA00001974"/>
    </source>
</evidence>
<evidence type="ECO:0000256" key="12">
    <source>
        <dbReference type="ARBA" id="ARBA00022771"/>
    </source>
</evidence>
<keyword evidence="14" id="KW-0862">Zinc</keyword>
<keyword evidence="16 25" id="KW-0560">Oxidoreductase</keyword>
<keyword evidence="6" id="KW-0158">Chromosome</keyword>
<evidence type="ECO:0000256" key="3">
    <source>
        <dbReference type="ARBA" id="ARBA00004123"/>
    </source>
</evidence>
<evidence type="ECO:0000256" key="4">
    <source>
        <dbReference type="ARBA" id="ARBA00004286"/>
    </source>
</evidence>
<evidence type="ECO:0000256" key="13">
    <source>
        <dbReference type="ARBA" id="ARBA00022827"/>
    </source>
</evidence>
<dbReference type="GO" id="GO:0040029">
    <property type="term" value="P:epigenetic regulation of gene expression"/>
    <property type="evidence" value="ECO:0007669"/>
    <property type="project" value="UniProtKB-ARBA"/>
</dbReference>
<dbReference type="FunFam" id="3.30.40.100:FF:000002">
    <property type="entry name" value="Lysine-specific histone demethylase 1B"/>
    <property type="match status" value="1"/>
</dbReference>
<dbReference type="Pfam" id="PF04433">
    <property type="entry name" value="SWIRM"/>
    <property type="match status" value="1"/>
</dbReference>
<evidence type="ECO:0000256" key="18">
    <source>
        <dbReference type="ARBA" id="ARBA00023163"/>
    </source>
</evidence>
<dbReference type="AlphaFoldDB" id="A0A7J5XCF1"/>
<evidence type="ECO:0000256" key="10">
    <source>
        <dbReference type="ARBA" id="ARBA00022630"/>
    </source>
</evidence>
<evidence type="ECO:0000256" key="9">
    <source>
        <dbReference type="ARBA" id="ARBA00022553"/>
    </source>
</evidence>
<dbReference type="GO" id="GO:0008131">
    <property type="term" value="F:primary methylamine oxidase activity"/>
    <property type="evidence" value="ECO:0007669"/>
    <property type="project" value="UniProtKB-ARBA"/>
</dbReference>
<keyword evidence="9" id="KW-0597">Phosphoprotein</keyword>
<dbReference type="GO" id="GO:0050660">
    <property type="term" value="F:flavin adenine dinucleotide binding"/>
    <property type="evidence" value="ECO:0007669"/>
    <property type="project" value="UniProtKB-ARBA"/>
</dbReference>
<comment type="cofactor">
    <cofactor evidence="2 25">
        <name>FAD</name>
        <dbReference type="ChEBI" id="CHEBI:57692"/>
    </cofactor>
</comment>
<evidence type="ECO:0000256" key="19">
    <source>
        <dbReference type="ARBA" id="ARBA00023242"/>
    </source>
</evidence>
<evidence type="ECO:0000313" key="29">
    <source>
        <dbReference type="EMBL" id="KAF3834257.1"/>
    </source>
</evidence>
<dbReference type="OrthoDB" id="2219495at2759"/>
<comment type="caution">
    <text evidence="29">The sequence shown here is derived from an EMBL/GenBank/DDBJ whole genome shotgun (WGS) entry which is preliminary data.</text>
</comment>
<feature type="domain" description="CW-type" evidence="28">
    <location>
        <begin position="105"/>
        <end position="164"/>
    </location>
</feature>
<comment type="similarity">
    <text evidence="5 25">Belongs to the flavin monoamine oxidase family.</text>
</comment>
<dbReference type="GO" id="GO:0005694">
    <property type="term" value="C:chromosome"/>
    <property type="evidence" value="ECO:0007669"/>
    <property type="project" value="UniProtKB-SubCell"/>
</dbReference>
<dbReference type="SUPFAM" id="SSF46689">
    <property type="entry name" value="Homeodomain-like"/>
    <property type="match status" value="1"/>
</dbReference>
<dbReference type="EC" id="1.4.3.-" evidence="25"/>
<dbReference type="PRINTS" id="PR00757">
    <property type="entry name" value="AMINEOXDASEF"/>
</dbReference>
<evidence type="ECO:0000256" key="11">
    <source>
        <dbReference type="ARBA" id="ARBA00022723"/>
    </source>
</evidence>
<feature type="region of interest" description="Disordered" evidence="26">
    <location>
        <begin position="1"/>
        <end position="72"/>
    </location>
</feature>
<dbReference type="InterPro" id="IPR036188">
    <property type="entry name" value="FAD/NAD-bd_sf"/>
</dbReference>
<evidence type="ECO:0000256" key="15">
    <source>
        <dbReference type="ARBA" id="ARBA00022853"/>
    </source>
</evidence>
<feature type="binding site" evidence="24">
    <location>
        <position position="547"/>
    </location>
    <ligand>
        <name>FAD</name>
        <dbReference type="ChEBI" id="CHEBI:57692"/>
    </ligand>
</feature>
<dbReference type="Proteomes" id="UP000518266">
    <property type="component" value="Unassembled WGS sequence"/>
</dbReference>
<evidence type="ECO:0000256" key="21">
    <source>
        <dbReference type="ARBA" id="ARBA00051715"/>
    </source>
</evidence>
<dbReference type="PROSITE" id="PS50934">
    <property type="entry name" value="SWIRM"/>
    <property type="match status" value="1"/>
</dbReference>
<keyword evidence="15" id="KW-0156">Chromatin regulator</keyword>
<accession>A0A7J5XCF1</accession>
<dbReference type="Gene3D" id="3.50.50.60">
    <property type="entry name" value="FAD/NAD(P)-binding domain"/>
    <property type="match status" value="2"/>
</dbReference>
<name>A0A7J5XCF1_DISMA</name>
<keyword evidence="19" id="KW-0539">Nucleus</keyword>
<evidence type="ECO:0000259" key="27">
    <source>
        <dbReference type="PROSITE" id="PS50934"/>
    </source>
</evidence>
<protein>
    <recommendedName>
        <fullName evidence="25">Amine oxidase</fullName>
        <ecNumber evidence="25">1.4.3.-</ecNumber>
    </recommendedName>
</protein>
<feature type="binding site" evidence="24">
    <location>
        <position position="510"/>
    </location>
    <ligand>
        <name>substrate</name>
    </ligand>
</feature>
<dbReference type="Pfam" id="PF07496">
    <property type="entry name" value="zf-CW"/>
    <property type="match status" value="1"/>
</dbReference>
<dbReference type="InterPro" id="IPR009057">
    <property type="entry name" value="Homeodomain-like_sf"/>
</dbReference>
<dbReference type="Pfam" id="PF01593">
    <property type="entry name" value="Amino_oxidase"/>
    <property type="match status" value="1"/>
</dbReference>
<dbReference type="InterPro" id="IPR011124">
    <property type="entry name" value="Znf_CW"/>
</dbReference>
<dbReference type="InterPro" id="IPR036388">
    <property type="entry name" value="WH-like_DNA-bd_sf"/>
</dbReference>
<reference evidence="29 30" key="1">
    <citation type="submission" date="2020-03" db="EMBL/GenBank/DDBJ databases">
        <title>Dissostichus mawsoni Genome sequencing and assembly.</title>
        <authorList>
            <person name="Park H."/>
        </authorList>
    </citation>
    <scope>NUCLEOTIDE SEQUENCE [LARGE SCALE GENOMIC DNA]</scope>
    <source>
        <strain evidence="29">DM0001</strain>
        <tissue evidence="29">Muscle</tissue>
    </source>
</reference>
<evidence type="ECO:0000256" key="16">
    <source>
        <dbReference type="ARBA" id="ARBA00023002"/>
    </source>
</evidence>
<dbReference type="Gene3D" id="3.30.40.100">
    <property type="match status" value="1"/>
</dbReference>
<evidence type="ECO:0000256" key="6">
    <source>
        <dbReference type="ARBA" id="ARBA00022454"/>
    </source>
</evidence>
<dbReference type="Gene3D" id="1.10.10.10">
    <property type="entry name" value="Winged helix-like DNA-binding domain superfamily/Winged helix DNA-binding domain"/>
    <property type="match status" value="1"/>
</dbReference>
<dbReference type="InterPro" id="IPR007526">
    <property type="entry name" value="SWIRM"/>
</dbReference>
<keyword evidence="10 25" id="KW-0285">Flavoprotein</keyword>
<evidence type="ECO:0000256" key="5">
    <source>
        <dbReference type="ARBA" id="ARBA00005995"/>
    </source>
</evidence>
<evidence type="ECO:0000259" key="28">
    <source>
        <dbReference type="PROSITE" id="PS51050"/>
    </source>
</evidence>
<comment type="subunit">
    <text evidence="23">Interacts with its cofactor GLYR1 at nucleosomes; this interaction stimulates H3K4me1 and H3K4me2 demethylation. In contrast to KDM1A, does not form a complex with RCOR1/CoREST. Possible accessory component of the polycomb repressive deubiquitinase (PR-DUB) complex, at least composed of BAP1, one of ASXL1, ASXL2 or (probably) ASXL3 and one of MBD5 or MBD6. The PR-DUB core associates with a number of accessory proteins, including FOXK1, FOXK2, KDM1B, HCFC1 and OGT; KDM1B specifically associates with ASXL2 PR-DUB complexes.</text>
</comment>
<comment type="catalytic activity">
    <reaction evidence="21">
        <text>N(6),N(6)-dimethyl-L-lysyl(4)-[histone H3] + 2 A + 2 H2O = L-lysyl(4)-[histone H3] + 2 formaldehyde + 2 AH2</text>
        <dbReference type="Rhea" id="RHEA:60244"/>
        <dbReference type="Rhea" id="RHEA-COMP:15540"/>
        <dbReference type="Rhea" id="RHEA-COMP:15547"/>
        <dbReference type="ChEBI" id="CHEBI:13193"/>
        <dbReference type="ChEBI" id="CHEBI:15377"/>
        <dbReference type="ChEBI" id="CHEBI:16842"/>
        <dbReference type="ChEBI" id="CHEBI:17499"/>
        <dbReference type="ChEBI" id="CHEBI:29969"/>
        <dbReference type="ChEBI" id="CHEBI:61976"/>
        <dbReference type="EC" id="1.14.99.66"/>
    </reaction>
    <physiologicalReaction direction="left-to-right" evidence="21">
        <dbReference type="Rhea" id="RHEA:60245"/>
    </physiologicalReaction>
</comment>
<dbReference type="InterPro" id="IPR001613">
    <property type="entry name" value="Flavin_amine_oxidase"/>
</dbReference>
<dbReference type="InterPro" id="IPR002937">
    <property type="entry name" value="Amino_oxidase"/>
</dbReference>
<dbReference type="EMBL" id="JAAKFY010000026">
    <property type="protein sequence ID" value="KAF3834257.1"/>
    <property type="molecule type" value="Genomic_DNA"/>
</dbReference>
<comment type="catalytic activity">
    <reaction evidence="20">
        <text>N(6)-methyl-L-lysyl(4)-[histone H3] + A + H2O = L-lysyl(4)-[histone H3] + formaldehyde + AH2</text>
        <dbReference type="Rhea" id="RHEA:60256"/>
        <dbReference type="Rhea" id="RHEA-COMP:15543"/>
        <dbReference type="Rhea" id="RHEA-COMP:15547"/>
        <dbReference type="ChEBI" id="CHEBI:13193"/>
        <dbReference type="ChEBI" id="CHEBI:15377"/>
        <dbReference type="ChEBI" id="CHEBI:16842"/>
        <dbReference type="ChEBI" id="CHEBI:17499"/>
        <dbReference type="ChEBI" id="CHEBI:29969"/>
        <dbReference type="ChEBI" id="CHEBI:61929"/>
    </reaction>
    <physiologicalReaction direction="left-to-right" evidence="20">
        <dbReference type="Rhea" id="RHEA:60257"/>
    </physiologicalReaction>
</comment>